<dbReference type="PROSITE" id="PS00061">
    <property type="entry name" value="ADH_SHORT"/>
    <property type="match status" value="1"/>
</dbReference>
<dbReference type="PANTHER" id="PTHR42760">
    <property type="entry name" value="SHORT-CHAIN DEHYDROGENASES/REDUCTASES FAMILY MEMBER"/>
    <property type="match status" value="1"/>
</dbReference>
<dbReference type="KEGG" id="marq:MARGE09_P0814"/>
<dbReference type="EC" id="1.3.1.28" evidence="3"/>
<proteinExistence type="inferred from homology"/>
<dbReference type="InterPro" id="IPR002347">
    <property type="entry name" value="SDR_fam"/>
</dbReference>
<sequence>MSVSTLTPDKHVSPPLFGREFNGKVAVVSGAFQGIGAAIADNLTALGAIVIRVDIAYTEKREKCYAVDVTNTNDVNKIVDYIEKNYGPIEFGVNAAGILRMGNLLNTPQEDWLNTFAVNTTGAFNFCRAVGQKMATRKKGAIVAIGSNAAGVPRMGMGAYAASKAATTQLIKCLGLELAEHNIRCNIVAPGSTDTAMQRQLWSDASDAKKVIAGNLTQHRLGIPLQRIAQPEHIANSVVFLLSNAACHITLETLVIDGGATLGCS</sequence>
<evidence type="ECO:0000256" key="3">
    <source>
        <dbReference type="NCBIfam" id="TIGR04316"/>
    </source>
</evidence>
<dbReference type="PANTHER" id="PTHR42760:SF115">
    <property type="entry name" value="3-OXOACYL-[ACYL-CARRIER-PROTEIN] REDUCTASE FABG"/>
    <property type="match status" value="1"/>
</dbReference>
<dbReference type="FunFam" id="3.40.50.720:FF:000084">
    <property type="entry name" value="Short-chain dehydrogenase reductase"/>
    <property type="match status" value="1"/>
</dbReference>
<dbReference type="InterPro" id="IPR036291">
    <property type="entry name" value="NAD(P)-bd_dom_sf"/>
</dbReference>
<protein>
    <recommendedName>
        <fullName evidence="3">2,3-dihydro-2,3-dihydroxybenzoate dehydrogenase</fullName>
        <ecNumber evidence="3">1.3.1.28</ecNumber>
    </recommendedName>
</protein>
<keyword evidence="5" id="KW-1185">Reference proteome</keyword>
<dbReference type="GO" id="GO:0008667">
    <property type="term" value="F:2,3-dihydro-2,3-dihydroxybenzoate dehydrogenase activity"/>
    <property type="evidence" value="ECO:0007669"/>
    <property type="project" value="UniProtKB-UniRule"/>
</dbReference>
<dbReference type="SUPFAM" id="SSF51735">
    <property type="entry name" value="NAD(P)-binding Rossmann-fold domains"/>
    <property type="match status" value="1"/>
</dbReference>
<dbReference type="RefSeq" id="WP_236986106.1">
    <property type="nucleotide sequence ID" value="NZ_AP023086.1"/>
</dbReference>
<dbReference type="NCBIfam" id="TIGR04316">
    <property type="entry name" value="dhbA_paeA"/>
    <property type="match status" value="1"/>
</dbReference>
<dbReference type="Proteomes" id="UP001320119">
    <property type="component" value="Chromosome"/>
</dbReference>
<keyword evidence="2 4" id="KW-0560">Oxidoreductase</keyword>
<dbReference type="PRINTS" id="PR00080">
    <property type="entry name" value="SDRFAMILY"/>
</dbReference>
<dbReference type="InterPro" id="IPR003560">
    <property type="entry name" value="DHB_DH"/>
</dbReference>
<evidence type="ECO:0000256" key="2">
    <source>
        <dbReference type="ARBA" id="ARBA00023002"/>
    </source>
</evidence>
<gene>
    <name evidence="4" type="ORF">MARGE09_P0814</name>
</gene>
<dbReference type="EMBL" id="AP023086">
    <property type="protein sequence ID" value="BCD96614.1"/>
    <property type="molecule type" value="Genomic_DNA"/>
</dbReference>
<dbReference type="NCBIfam" id="NF006074">
    <property type="entry name" value="PRK08220.1"/>
    <property type="match status" value="1"/>
</dbReference>
<dbReference type="Pfam" id="PF13561">
    <property type="entry name" value="adh_short_C2"/>
    <property type="match status" value="1"/>
</dbReference>
<reference evidence="4 5" key="1">
    <citation type="journal article" date="2022" name="IScience">
        <title>An ultrasensitive nanofiber-based assay for enzymatic hydrolysis and deep-sea microbial degradation of cellulose.</title>
        <authorList>
            <person name="Tsudome M."/>
            <person name="Tachioka M."/>
            <person name="Miyazaki M."/>
            <person name="Uchimura K."/>
            <person name="Tsuda M."/>
            <person name="Takaki Y."/>
            <person name="Deguchi S."/>
        </authorList>
    </citation>
    <scope>NUCLEOTIDE SEQUENCE [LARGE SCALE GENOMIC DNA]</scope>
    <source>
        <strain evidence="4 5">GE09</strain>
    </source>
</reference>
<dbReference type="AlphaFoldDB" id="A0AAN1WFE8"/>
<evidence type="ECO:0000256" key="1">
    <source>
        <dbReference type="ARBA" id="ARBA00006484"/>
    </source>
</evidence>
<dbReference type="GO" id="GO:0019290">
    <property type="term" value="P:siderophore biosynthetic process"/>
    <property type="evidence" value="ECO:0007669"/>
    <property type="project" value="InterPro"/>
</dbReference>
<name>A0AAN1WFE8_9GAMM</name>
<organism evidence="4 5">
    <name type="scientific">Marinagarivorans cellulosilyticus</name>
    <dbReference type="NCBI Taxonomy" id="2721545"/>
    <lineage>
        <taxon>Bacteria</taxon>
        <taxon>Pseudomonadati</taxon>
        <taxon>Pseudomonadota</taxon>
        <taxon>Gammaproteobacteria</taxon>
        <taxon>Cellvibrionales</taxon>
        <taxon>Cellvibrionaceae</taxon>
        <taxon>Marinagarivorans</taxon>
    </lineage>
</organism>
<dbReference type="GO" id="GO:0016616">
    <property type="term" value="F:oxidoreductase activity, acting on the CH-OH group of donors, NAD or NADP as acceptor"/>
    <property type="evidence" value="ECO:0007669"/>
    <property type="project" value="TreeGrafter"/>
</dbReference>
<dbReference type="InterPro" id="IPR020904">
    <property type="entry name" value="Sc_DH/Rdtase_CS"/>
</dbReference>
<evidence type="ECO:0000313" key="4">
    <source>
        <dbReference type="EMBL" id="BCD96614.1"/>
    </source>
</evidence>
<dbReference type="Gene3D" id="3.40.50.720">
    <property type="entry name" value="NAD(P)-binding Rossmann-like Domain"/>
    <property type="match status" value="1"/>
</dbReference>
<comment type="similarity">
    <text evidence="1">Belongs to the short-chain dehydrogenases/reductases (SDR) family.</text>
</comment>
<dbReference type="PRINTS" id="PR01397">
    <property type="entry name" value="DHBDHDRGNASE"/>
</dbReference>
<accession>A0AAN1WFE8</accession>
<evidence type="ECO:0000313" key="5">
    <source>
        <dbReference type="Proteomes" id="UP001320119"/>
    </source>
</evidence>